<dbReference type="OrthoDB" id="9802326at2"/>
<evidence type="ECO:0000256" key="1">
    <source>
        <dbReference type="ARBA" id="ARBA00006303"/>
    </source>
</evidence>
<evidence type="ECO:0000256" key="4">
    <source>
        <dbReference type="ARBA" id="ARBA00022741"/>
    </source>
</evidence>
<dbReference type="Pfam" id="PF02938">
    <property type="entry name" value="GAD"/>
    <property type="match status" value="1"/>
</dbReference>
<dbReference type="GO" id="GO:0005737">
    <property type="term" value="C:cytoplasm"/>
    <property type="evidence" value="ECO:0007669"/>
    <property type="project" value="UniProtKB-SubCell"/>
</dbReference>
<feature type="region of interest" description="Aspartate" evidence="9">
    <location>
        <begin position="195"/>
        <end position="198"/>
    </location>
</feature>
<comment type="caution">
    <text evidence="9">Lacks conserved residue(s) required for the propagation of feature annotation.</text>
</comment>
<dbReference type="InterPro" id="IPR006195">
    <property type="entry name" value="aa-tRNA-synth_II"/>
</dbReference>
<dbReference type="RefSeq" id="WP_087034791.1">
    <property type="nucleotide sequence ID" value="NZ_CP021377.1"/>
</dbReference>
<dbReference type="Pfam" id="PF01336">
    <property type="entry name" value="tRNA_anti-codon"/>
    <property type="match status" value="1"/>
</dbReference>
<dbReference type="InterPro" id="IPR004365">
    <property type="entry name" value="NA-bd_OB_tRNA"/>
</dbReference>
<dbReference type="KEGG" id="opf:CBP31_02915"/>
<sequence>MRTHYCGQVDAALVGQSVTLSGWVNRRRDLGGLIFIDMRDREGLVQVFFDPDKAEAYDLASTLRAEFCIQMKGIVRARPESQVNKDMATGAVEIFAHELTIINKAEALPLDFNQNNSEEQRLKYRYLDLRRPEQAMYLKTRAKVTSRVRRFMDDQGFLDIETPMLTKATPEGARDYLVPSRVHKGHFYALPQSPQLFKQLLMMSGFDRYYQIVKCFRDEDLRADRQPEFTQIDVETSFMSAEQVREIMEQLVTELWKDVIDVDLGTFPIMTYAEAMRRFGSDKPDLRIATELVDIADLVKDVDFQVFAGPANDANGRVAALRVPGGAALSRKQIDEYGKFVGIYGAKGLAWMKVNEAAKGLAGVQSPVAKFLNEEIVTELLARTGATDGDAIFFGADSAKVVSDAIGALRLKLGKDLDLFEDGWRPLWVVDFPMFEQEAGDDRLYAMHHPFTAAKDLTAEQLQAAPLTALANAYDMVINGYEVGGGSVRIHHSEMQQTVFRLLGINADEQQEKFGFLLEALKYGTPPHAGLAFGLDRLVMLLTGTDNIRDVIAFPKTTTASCLLTDAPSLANPDSLLELAIRTEIPVKAPKNEQADKAEKTEQAGN</sequence>
<dbReference type="Pfam" id="PF00152">
    <property type="entry name" value="tRNA-synt_2"/>
    <property type="match status" value="1"/>
</dbReference>
<feature type="binding site" evidence="9">
    <location>
        <position position="489"/>
    </location>
    <ligand>
        <name>L-aspartate</name>
        <dbReference type="ChEBI" id="CHEBI:29991"/>
    </ligand>
</feature>
<reference evidence="11 12" key="1">
    <citation type="journal article" date="2014" name="Int. J. Syst. Evol. Microbiol.">
        <title>Oceanisphaera profunda sp. nov., a marine bacterium isolated from deep-sea sediment, and emended description of the genus Oceanisphaera.</title>
        <authorList>
            <person name="Xu Z."/>
            <person name="Zhang X.Y."/>
            <person name="Su H.N."/>
            <person name="Yu Z.C."/>
            <person name="Liu C."/>
            <person name="Li H."/>
            <person name="Chen X.L."/>
            <person name="Song X.Y."/>
            <person name="Xie B.B."/>
            <person name="Qin Q.L."/>
            <person name="Zhou B.C."/>
            <person name="Shi M."/>
            <person name="Huang Y."/>
            <person name="Zhang Y.Z."/>
        </authorList>
    </citation>
    <scope>NUCLEOTIDE SEQUENCE [LARGE SCALE GENOMIC DNA]</scope>
    <source>
        <strain evidence="11 12">SM1222</strain>
    </source>
</reference>
<dbReference type="InterPro" id="IPR047089">
    <property type="entry name" value="Asp-tRNA-ligase_1_N"/>
</dbReference>
<dbReference type="AlphaFoldDB" id="A0A1Y0D2F5"/>
<dbReference type="PANTHER" id="PTHR22594:SF5">
    <property type="entry name" value="ASPARTATE--TRNA LIGASE, MITOCHONDRIAL"/>
    <property type="match status" value="1"/>
</dbReference>
<feature type="binding site" evidence="9">
    <location>
        <position position="171"/>
    </location>
    <ligand>
        <name>L-aspartate</name>
        <dbReference type="ChEBI" id="CHEBI:29991"/>
    </ligand>
</feature>
<evidence type="ECO:0000256" key="2">
    <source>
        <dbReference type="ARBA" id="ARBA00022490"/>
    </source>
</evidence>
<dbReference type="InterPro" id="IPR047090">
    <property type="entry name" value="AspRS_core"/>
</dbReference>
<accession>A0A1Y0D2F5</accession>
<feature type="binding site" evidence="9">
    <location>
        <begin position="534"/>
        <end position="537"/>
    </location>
    <ligand>
        <name>ATP</name>
        <dbReference type="ChEBI" id="CHEBI:30616"/>
    </ligand>
</feature>
<comment type="function">
    <text evidence="9">Catalyzes the attachment of L-aspartate to tRNA(Asp) in a two-step reaction: L-aspartate is first activated by ATP to form Asp-AMP and then transferred to the acceptor end of tRNA(Asp).</text>
</comment>
<dbReference type="PRINTS" id="PR01042">
    <property type="entry name" value="TRNASYNTHASP"/>
</dbReference>
<dbReference type="EMBL" id="CP021377">
    <property type="protein sequence ID" value="ART81703.1"/>
    <property type="molecule type" value="Genomic_DNA"/>
</dbReference>
<keyword evidence="7 9" id="KW-0030">Aminoacyl-tRNA synthetase</keyword>
<feature type="binding site" evidence="9">
    <location>
        <position position="448"/>
    </location>
    <ligand>
        <name>L-aspartate</name>
        <dbReference type="ChEBI" id="CHEBI:29991"/>
    </ligand>
</feature>
<comment type="similarity">
    <text evidence="1 9">Belongs to the class-II aminoacyl-tRNA synthetase family. Type 1 subfamily.</text>
</comment>
<dbReference type="GO" id="GO:0004815">
    <property type="term" value="F:aspartate-tRNA ligase activity"/>
    <property type="evidence" value="ECO:0007669"/>
    <property type="project" value="UniProtKB-UniRule"/>
</dbReference>
<feature type="binding site" evidence="9">
    <location>
        <position position="217"/>
    </location>
    <ligand>
        <name>L-aspartate</name>
        <dbReference type="ChEBI" id="CHEBI:29991"/>
    </ligand>
</feature>
<dbReference type="Proteomes" id="UP000243937">
    <property type="component" value="Chromosome"/>
</dbReference>
<evidence type="ECO:0000313" key="12">
    <source>
        <dbReference type="Proteomes" id="UP000243937"/>
    </source>
</evidence>
<evidence type="ECO:0000256" key="8">
    <source>
        <dbReference type="ARBA" id="ARBA00047904"/>
    </source>
</evidence>
<keyword evidence="6 9" id="KW-0648">Protein biosynthesis</keyword>
<dbReference type="GO" id="GO:0003676">
    <property type="term" value="F:nucleic acid binding"/>
    <property type="evidence" value="ECO:0007669"/>
    <property type="project" value="InterPro"/>
</dbReference>
<dbReference type="InterPro" id="IPR029351">
    <property type="entry name" value="GAD_dom"/>
</dbReference>
<keyword evidence="3 9" id="KW-0436">Ligase</keyword>
<name>A0A1Y0D2F5_9GAMM</name>
<gene>
    <name evidence="9" type="primary">aspS</name>
    <name evidence="11" type="ORF">CBP31_02915</name>
</gene>
<dbReference type="GO" id="GO:0005524">
    <property type="term" value="F:ATP binding"/>
    <property type="evidence" value="ECO:0007669"/>
    <property type="project" value="UniProtKB-UniRule"/>
</dbReference>
<evidence type="ECO:0000313" key="11">
    <source>
        <dbReference type="EMBL" id="ART81703.1"/>
    </source>
</evidence>
<dbReference type="NCBIfam" id="TIGR00459">
    <property type="entry name" value="aspS_bact"/>
    <property type="match status" value="1"/>
</dbReference>
<comment type="subcellular location">
    <subcellularLocation>
        <location evidence="9">Cytoplasm</location>
    </subcellularLocation>
</comment>
<keyword evidence="5 9" id="KW-0067">ATP-binding</keyword>
<dbReference type="InterPro" id="IPR002312">
    <property type="entry name" value="Asp/Asn-tRNA-synth_IIb"/>
</dbReference>
<dbReference type="SUPFAM" id="SSF55261">
    <property type="entry name" value="GAD domain-like"/>
    <property type="match status" value="1"/>
</dbReference>
<evidence type="ECO:0000256" key="7">
    <source>
        <dbReference type="ARBA" id="ARBA00023146"/>
    </source>
</evidence>
<keyword evidence="2 9" id="KW-0963">Cytoplasm</keyword>
<dbReference type="NCBIfam" id="NF001750">
    <property type="entry name" value="PRK00476.1"/>
    <property type="match status" value="1"/>
</dbReference>
<feature type="domain" description="Aminoacyl-transfer RNA synthetases class-II family profile" evidence="10">
    <location>
        <begin position="138"/>
        <end position="555"/>
    </location>
</feature>
<keyword evidence="4 9" id="KW-0547">Nucleotide-binding</keyword>
<organism evidence="11 12">
    <name type="scientific">Oceanisphaera profunda</name>
    <dbReference type="NCBI Taxonomy" id="1416627"/>
    <lineage>
        <taxon>Bacteria</taxon>
        <taxon>Pseudomonadati</taxon>
        <taxon>Pseudomonadota</taxon>
        <taxon>Gammaproteobacteria</taxon>
        <taxon>Aeromonadales</taxon>
        <taxon>Aeromonadaceae</taxon>
        <taxon>Oceanisphaera</taxon>
    </lineage>
</organism>
<dbReference type="InterPro" id="IPR004364">
    <property type="entry name" value="Aa-tRNA-synt_II"/>
</dbReference>
<dbReference type="PANTHER" id="PTHR22594">
    <property type="entry name" value="ASPARTYL/LYSYL-TRNA SYNTHETASE"/>
    <property type="match status" value="1"/>
</dbReference>
<comment type="subunit">
    <text evidence="9">Homodimer.</text>
</comment>
<dbReference type="SUPFAM" id="SSF50249">
    <property type="entry name" value="Nucleic acid-binding proteins"/>
    <property type="match status" value="1"/>
</dbReference>
<feature type="binding site" evidence="9">
    <location>
        <begin position="217"/>
        <end position="219"/>
    </location>
    <ligand>
        <name>ATP</name>
        <dbReference type="ChEBI" id="CHEBI:30616"/>
    </ligand>
</feature>
<evidence type="ECO:0000256" key="6">
    <source>
        <dbReference type="ARBA" id="ARBA00022917"/>
    </source>
</evidence>
<feature type="binding site" evidence="9">
    <location>
        <position position="226"/>
    </location>
    <ligand>
        <name>ATP</name>
        <dbReference type="ChEBI" id="CHEBI:30616"/>
    </ligand>
</feature>
<evidence type="ECO:0000259" key="10">
    <source>
        <dbReference type="PROSITE" id="PS50862"/>
    </source>
</evidence>
<dbReference type="InterPro" id="IPR004524">
    <property type="entry name" value="Asp-tRNA-ligase_1"/>
</dbReference>
<keyword evidence="12" id="KW-1185">Reference proteome</keyword>
<dbReference type="EC" id="6.1.1.12" evidence="9"/>
<feature type="binding site" evidence="9">
    <location>
        <position position="482"/>
    </location>
    <ligand>
        <name>ATP</name>
        <dbReference type="ChEBI" id="CHEBI:30616"/>
    </ligand>
</feature>
<dbReference type="SUPFAM" id="SSF55681">
    <property type="entry name" value="Class II aaRS and biotin synthetases"/>
    <property type="match status" value="1"/>
</dbReference>
<dbReference type="GO" id="GO:0006422">
    <property type="term" value="P:aspartyl-tRNA aminoacylation"/>
    <property type="evidence" value="ECO:0007669"/>
    <property type="project" value="UniProtKB-UniRule"/>
</dbReference>
<proteinExistence type="inferred from homology"/>
<dbReference type="CDD" id="cd00777">
    <property type="entry name" value="AspRS_core"/>
    <property type="match status" value="1"/>
</dbReference>
<dbReference type="PROSITE" id="PS50862">
    <property type="entry name" value="AA_TRNA_LIGASE_II"/>
    <property type="match status" value="1"/>
</dbReference>
<dbReference type="InterPro" id="IPR012340">
    <property type="entry name" value="NA-bd_OB-fold"/>
</dbReference>
<dbReference type="InterPro" id="IPR004115">
    <property type="entry name" value="GAD-like_sf"/>
</dbReference>
<dbReference type="Gene3D" id="3.30.930.10">
    <property type="entry name" value="Bira Bifunctional Protein, Domain 2"/>
    <property type="match status" value="1"/>
</dbReference>
<comment type="catalytic activity">
    <reaction evidence="8 9">
        <text>tRNA(Asp) + L-aspartate + ATP = L-aspartyl-tRNA(Asp) + AMP + diphosphate</text>
        <dbReference type="Rhea" id="RHEA:19649"/>
        <dbReference type="Rhea" id="RHEA-COMP:9660"/>
        <dbReference type="Rhea" id="RHEA-COMP:9678"/>
        <dbReference type="ChEBI" id="CHEBI:29991"/>
        <dbReference type="ChEBI" id="CHEBI:30616"/>
        <dbReference type="ChEBI" id="CHEBI:33019"/>
        <dbReference type="ChEBI" id="CHEBI:78442"/>
        <dbReference type="ChEBI" id="CHEBI:78516"/>
        <dbReference type="ChEBI" id="CHEBI:456215"/>
        <dbReference type="EC" id="6.1.1.12"/>
    </reaction>
</comment>
<evidence type="ECO:0000256" key="9">
    <source>
        <dbReference type="HAMAP-Rule" id="MF_00044"/>
    </source>
</evidence>
<evidence type="ECO:0000256" key="3">
    <source>
        <dbReference type="ARBA" id="ARBA00022598"/>
    </source>
</evidence>
<dbReference type="Gene3D" id="3.30.1360.30">
    <property type="entry name" value="GAD-like domain"/>
    <property type="match status" value="1"/>
</dbReference>
<protein>
    <recommendedName>
        <fullName evidence="9">Aspartate--tRNA ligase</fullName>
        <ecNumber evidence="9">6.1.1.12</ecNumber>
    </recommendedName>
    <alternativeName>
        <fullName evidence="9">Aspartyl-tRNA synthetase</fullName>
        <shortName evidence="9">AspRS</shortName>
    </alternativeName>
</protein>
<dbReference type="Gene3D" id="2.40.50.140">
    <property type="entry name" value="Nucleic acid-binding proteins"/>
    <property type="match status" value="1"/>
</dbReference>
<dbReference type="CDD" id="cd04317">
    <property type="entry name" value="EcAspRS_like_N"/>
    <property type="match status" value="1"/>
</dbReference>
<dbReference type="InterPro" id="IPR045864">
    <property type="entry name" value="aa-tRNA-synth_II/BPL/LPL"/>
</dbReference>
<dbReference type="FunFam" id="2.40.50.140:FF:000080">
    <property type="entry name" value="Aspartate--tRNA ligase"/>
    <property type="match status" value="1"/>
</dbReference>
<dbReference type="HAMAP" id="MF_00044">
    <property type="entry name" value="Asp_tRNA_synth_type1"/>
    <property type="match status" value="1"/>
</dbReference>
<evidence type="ECO:0000256" key="5">
    <source>
        <dbReference type="ARBA" id="ARBA00022840"/>
    </source>
</evidence>